<dbReference type="NCBIfam" id="NF000841">
    <property type="entry name" value="PRK00071.1-4"/>
    <property type="match status" value="1"/>
</dbReference>
<evidence type="ECO:0000256" key="3">
    <source>
        <dbReference type="ARBA" id="ARBA00022642"/>
    </source>
</evidence>
<dbReference type="EMBL" id="JQCD01000018">
    <property type="protein sequence ID" value="KRN77549.1"/>
    <property type="molecule type" value="Genomic_DNA"/>
</dbReference>
<dbReference type="PANTHER" id="PTHR39321:SF3">
    <property type="entry name" value="PHOSPHOPANTETHEINE ADENYLYLTRANSFERASE"/>
    <property type="match status" value="1"/>
</dbReference>
<sequence length="208" mass="23730">MQMTTQLETETEQVPDETIQRIGILGGTFNPPHFGHLMIGEQVADQLGLDKVMFMPNAIPPHVDHKEAIDPVDRVQMVQAAIQGNSQFDIELSEITRGGKSYSYDTLVELKAMHPNTQYYFIIGGDEVAYLPKWYRIDDLLKLVQFVGVNRGGSPVESDYPVEWVRIPNMEISSTDVRDRVERHRSVRYMIPDLVAAYIFEKGLYLND</sequence>
<evidence type="ECO:0000256" key="8">
    <source>
        <dbReference type="ARBA" id="ARBA00023027"/>
    </source>
</evidence>
<evidence type="ECO:0000256" key="10">
    <source>
        <dbReference type="HAMAP-Rule" id="MF_00244"/>
    </source>
</evidence>
<evidence type="ECO:0000256" key="5">
    <source>
        <dbReference type="ARBA" id="ARBA00022695"/>
    </source>
</evidence>
<keyword evidence="5 10" id="KW-0548">Nucleotidyltransferase</keyword>
<dbReference type="NCBIfam" id="TIGR00125">
    <property type="entry name" value="cyt_tran_rel"/>
    <property type="match status" value="1"/>
</dbReference>
<dbReference type="PATRIC" id="fig|1620.3.peg.1643"/>
<dbReference type="AlphaFoldDB" id="A0A0R2JTT1"/>
<evidence type="ECO:0000259" key="11">
    <source>
        <dbReference type="Pfam" id="PF01467"/>
    </source>
</evidence>
<reference evidence="12 13" key="1">
    <citation type="journal article" date="2015" name="Genome Announc.">
        <title>Expanding the biotechnology potential of lactobacilli through comparative genomics of 213 strains and associated genera.</title>
        <authorList>
            <person name="Sun Z."/>
            <person name="Harris H.M."/>
            <person name="McCann A."/>
            <person name="Guo C."/>
            <person name="Argimon S."/>
            <person name="Zhang W."/>
            <person name="Yang X."/>
            <person name="Jeffery I.B."/>
            <person name="Cooney J.C."/>
            <person name="Kagawa T.F."/>
            <person name="Liu W."/>
            <person name="Song Y."/>
            <person name="Salvetti E."/>
            <person name="Wrobel A."/>
            <person name="Rasinkangas P."/>
            <person name="Parkhill J."/>
            <person name="Rea M.C."/>
            <person name="O'Sullivan O."/>
            <person name="Ritari J."/>
            <person name="Douillard F.P."/>
            <person name="Paul Ross R."/>
            <person name="Yang R."/>
            <person name="Briner A.E."/>
            <person name="Felis G.E."/>
            <person name="de Vos W.M."/>
            <person name="Barrangou R."/>
            <person name="Klaenhammer T.R."/>
            <person name="Caufield P.W."/>
            <person name="Cui Y."/>
            <person name="Zhang H."/>
            <person name="O'Toole P.W."/>
        </authorList>
    </citation>
    <scope>NUCLEOTIDE SEQUENCE [LARGE SCALE GENOMIC DNA]</scope>
    <source>
        <strain evidence="12 13">DSM 20014</strain>
    </source>
</reference>
<evidence type="ECO:0000256" key="1">
    <source>
        <dbReference type="ARBA" id="ARBA00002324"/>
    </source>
</evidence>
<evidence type="ECO:0000313" key="12">
    <source>
        <dbReference type="EMBL" id="KRN77549.1"/>
    </source>
</evidence>
<evidence type="ECO:0000313" key="13">
    <source>
        <dbReference type="Proteomes" id="UP000051673"/>
    </source>
</evidence>
<dbReference type="GO" id="GO:0005524">
    <property type="term" value="F:ATP binding"/>
    <property type="evidence" value="ECO:0007669"/>
    <property type="project" value="UniProtKB-KW"/>
</dbReference>
<accession>A0A0R2JTT1</accession>
<name>A0A0R2JTT1_9LACO</name>
<keyword evidence="7 10" id="KW-0067">ATP-binding</keyword>
<keyword evidence="13" id="KW-1185">Reference proteome</keyword>
<dbReference type="CDD" id="cd02165">
    <property type="entry name" value="NMNAT"/>
    <property type="match status" value="1"/>
</dbReference>
<organism evidence="12 13">
    <name type="scientific">Weissella minor</name>
    <dbReference type="NCBI Taxonomy" id="1620"/>
    <lineage>
        <taxon>Bacteria</taxon>
        <taxon>Bacillati</taxon>
        <taxon>Bacillota</taxon>
        <taxon>Bacilli</taxon>
        <taxon>Lactobacillales</taxon>
        <taxon>Lactobacillaceae</taxon>
        <taxon>Weissella</taxon>
    </lineage>
</organism>
<keyword evidence="6 10" id="KW-0547">Nucleotide-binding</keyword>
<evidence type="ECO:0000256" key="9">
    <source>
        <dbReference type="ARBA" id="ARBA00048721"/>
    </source>
</evidence>
<comment type="similarity">
    <text evidence="10">Belongs to the NadD family.</text>
</comment>
<dbReference type="EC" id="2.7.7.18" evidence="10"/>
<keyword evidence="8 10" id="KW-0520">NAD</keyword>
<proteinExistence type="inferred from homology"/>
<evidence type="ECO:0000256" key="6">
    <source>
        <dbReference type="ARBA" id="ARBA00022741"/>
    </source>
</evidence>
<gene>
    <name evidence="10" type="primary">nadD</name>
    <name evidence="12" type="ORF">IV67_GL001608</name>
</gene>
<comment type="function">
    <text evidence="1 10">Catalyzes the reversible adenylation of nicotinate mononucleotide (NaMN) to nicotinic acid adenine dinucleotide (NaAD).</text>
</comment>
<dbReference type="UniPathway" id="UPA00253">
    <property type="reaction ID" value="UER00332"/>
</dbReference>
<comment type="pathway">
    <text evidence="2 10">Cofactor biosynthesis; NAD(+) biosynthesis; deamido-NAD(+) from nicotinate D-ribonucleotide: step 1/1.</text>
</comment>
<evidence type="ECO:0000256" key="4">
    <source>
        <dbReference type="ARBA" id="ARBA00022679"/>
    </source>
</evidence>
<comment type="catalytic activity">
    <reaction evidence="9 10">
        <text>nicotinate beta-D-ribonucleotide + ATP + H(+) = deamido-NAD(+) + diphosphate</text>
        <dbReference type="Rhea" id="RHEA:22860"/>
        <dbReference type="ChEBI" id="CHEBI:15378"/>
        <dbReference type="ChEBI" id="CHEBI:30616"/>
        <dbReference type="ChEBI" id="CHEBI:33019"/>
        <dbReference type="ChEBI" id="CHEBI:57502"/>
        <dbReference type="ChEBI" id="CHEBI:58437"/>
        <dbReference type="EC" id="2.7.7.18"/>
    </reaction>
</comment>
<keyword evidence="4 10" id="KW-0808">Transferase</keyword>
<dbReference type="HAMAP" id="MF_00244">
    <property type="entry name" value="NaMN_adenylyltr"/>
    <property type="match status" value="1"/>
</dbReference>
<dbReference type="PANTHER" id="PTHR39321">
    <property type="entry name" value="NICOTINATE-NUCLEOTIDE ADENYLYLTRANSFERASE-RELATED"/>
    <property type="match status" value="1"/>
</dbReference>
<dbReference type="NCBIfam" id="NF000840">
    <property type="entry name" value="PRK00071.1-3"/>
    <property type="match status" value="1"/>
</dbReference>
<dbReference type="Pfam" id="PF01467">
    <property type="entry name" value="CTP_transf_like"/>
    <property type="match status" value="1"/>
</dbReference>
<dbReference type="InterPro" id="IPR005248">
    <property type="entry name" value="NadD/NMNAT"/>
</dbReference>
<dbReference type="Proteomes" id="UP000051673">
    <property type="component" value="Unassembled WGS sequence"/>
</dbReference>
<evidence type="ECO:0000256" key="2">
    <source>
        <dbReference type="ARBA" id="ARBA00005019"/>
    </source>
</evidence>
<evidence type="ECO:0000256" key="7">
    <source>
        <dbReference type="ARBA" id="ARBA00022840"/>
    </source>
</evidence>
<dbReference type="GO" id="GO:0004515">
    <property type="term" value="F:nicotinate-nucleotide adenylyltransferase activity"/>
    <property type="evidence" value="ECO:0007669"/>
    <property type="project" value="UniProtKB-UniRule"/>
</dbReference>
<dbReference type="InterPro" id="IPR004821">
    <property type="entry name" value="Cyt_trans-like"/>
</dbReference>
<protein>
    <recommendedName>
        <fullName evidence="10">Probable nicotinate-nucleotide adenylyltransferase</fullName>
        <ecNumber evidence="10">2.7.7.18</ecNumber>
    </recommendedName>
    <alternativeName>
        <fullName evidence="10">Deamido-NAD(+) diphosphorylase</fullName>
    </alternativeName>
    <alternativeName>
        <fullName evidence="10">Deamido-NAD(+) pyrophosphorylase</fullName>
    </alternativeName>
    <alternativeName>
        <fullName evidence="10">Nicotinate mononucleotide adenylyltransferase</fullName>
        <shortName evidence="10">NaMN adenylyltransferase</shortName>
    </alternativeName>
</protein>
<feature type="domain" description="Cytidyltransferase-like" evidence="11">
    <location>
        <begin position="24"/>
        <end position="180"/>
    </location>
</feature>
<dbReference type="InterPro" id="IPR014729">
    <property type="entry name" value="Rossmann-like_a/b/a_fold"/>
</dbReference>
<comment type="caution">
    <text evidence="12">The sequence shown here is derived from an EMBL/GenBank/DDBJ whole genome shotgun (WGS) entry which is preliminary data.</text>
</comment>
<dbReference type="SUPFAM" id="SSF52374">
    <property type="entry name" value="Nucleotidylyl transferase"/>
    <property type="match status" value="1"/>
</dbReference>
<dbReference type="Gene3D" id="3.40.50.620">
    <property type="entry name" value="HUPs"/>
    <property type="match status" value="1"/>
</dbReference>
<dbReference type="GO" id="GO:0009435">
    <property type="term" value="P:NAD+ biosynthetic process"/>
    <property type="evidence" value="ECO:0007669"/>
    <property type="project" value="UniProtKB-UniRule"/>
</dbReference>
<dbReference type="STRING" id="1620.IV67_GL001608"/>
<dbReference type="NCBIfam" id="TIGR00482">
    <property type="entry name" value="nicotinate (nicotinamide) nucleotide adenylyltransferase"/>
    <property type="match status" value="1"/>
</dbReference>
<keyword evidence="3 10" id="KW-0662">Pyridine nucleotide biosynthesis</keyword>